<sequence length="584" mass="63221">MSAVIRLMDSSGQVVLDSVATDYEDSFSLESFDDLIKAHRECDPAGTKEFIIARVQTWDHKQPEKAFYSYYSAYQLNKILIKTQRYKGKRLIHRLHVLNPLTNTDIIGNVQYFHVQSVMKKNGPLKAVKEADSSADLINRPQILGTAEASDLGTPGAGDTNAAMNAEETSDMLKVPTKTVGKKRVVPALQIQTGASGSDRKASTGELAPMSPSVQEVESGLTTWTRSAPSAVEAPPDEDDLLIEEQQAEAASSTMTRPPQGRKRSIFSAIITPRRKSQATASALGRGTKSNTGGASEQLGPGTATTGAETGKKQRPHSAGDFRNQQPTTSPPTQIAPMSAHPDLVTTPLRLPDTTKIPAPPGQITRFAIPVPTGELNNVAPPTNRNRRRTLSYHNSIATSGMTHASFEDWLSMMHQEKRKLMRSKDTLEVGAQYDVVKPFGKAGTRRNSAKLGGPKTAQIGQSALAAIAASPTDTGSPSPMKMPSNEGLASLNPLINVTQHEDEEEETSTEEETEAGLPYIYDAWLFATDIDFLESSAVRARFRENALSPEDSKLFELPAVPRDSPTGTATPIQSYDGDTCWCC</sequence>
<dbReference type="Proteomes" id="UP000318582">
    <property type="component" value="Unassembled WGS sequence"/>
</dbReference>
<name>A0A507DZP8_9FUNG</name>
<dbReference type="EMBL" id="QEAQ01000060">
    <property type="protein sequence ID" value="TPX57026.1"/>
    <property type="molecule type" value="Genomic_DNA"/>
</dbReference>
<organism evidence="2 3">
    <name type="scientific">Powellomyces hirtus</name>
    <dbReference type="NCBI Taxonomy" id="109895"/>
    <lineage>
        <taxon>Eukaryota</taxon>
        <taxon>Fungi</taxon>
        <taxon>Fungi incertae sedis</taxon>
        <taxon>Chytridiomycota</taxon>
        <taxon>Chytridiomycota incertae sedis</taxon>
        <taxon>Chytridiomycetes</taxon>
        <taxon>Spizellomycetales</taxon>
        <taxon>Powellomycetaceae</taxon>
        <taxon>Powellomyces</taxon>
    </lineage>
</organism>
<feature type="region of interest" description="Disordered" evidence="1">
    <location>
        <begin position="248"/>
        <end position="347"/>
    </location>
</feature>
<accession>A0A507DZP8</accession>
<feature type="compositionally biased region" description="Low complexity" evidence="1">
    <location>
        <begin position="300"/>
        <end position="309"/>
    </location>
</feature>
<dbReference type="InterPro" id="IPR031537">
    <property type="entry name" value="DUF5092"/>
</dbReference>
<evidence type="ECO:0000313" key="3">
    <source>
        <dbReference type="Proteomes" id="UP000318582"/>
    </source>
</evidence>
<reference evidence="2 3" key="1">
    <citation type="journal article" date="2019" name="Sci. Rep.">
        <title>Comparative genomics of chytrid fungi reveal insights into the obligate biotrophic and pathogenic lifestyle of Synchytrium endobioticum.</title>
        <authorList>
            <person name="van de Vossenberg B.T.L.H."/>
            <person name="Warris S."/>
            <person name="Nguyen H.D.T."/>
            <person name="van Gent-Pelzer M.P.E."/>
            <person name="Joly D.L."/>
            <person name="van de Geest H.C."/>
            <person name="Bonants P.J.M."/>
            <person name="Smith D.S."/>
            <person name="Levesque C.A."/>
            <person name="van der Lee T.A.J."/>
        </authorList>
    </citation>
    <scope>NUCLEOTIDE SEQUENCE [LARGE SCALE GENOMIC DNA]</scope>
    <source>
        <strain evidence="2 3">CBS 809.83</strain>
    </source>
</reference>
<feature type="compositionally biased region" description="Polar residues" evidence="1">
    <location>
        <begin position="323"/>
        <end position="333"/>
    </location>
</feature>
<protein>
    <submittedName>
        <fullName evidence="2">Uncharacterized protein</fullName>
    </submittedName>
</protein>
<proteinExistence type="predicted"/>
<keyword evidence="3" id="KW-1185">Reference proteome</keyword>
<comment type="caution">
    <text evidence="2">The sequence shown here is derived from an EMBL/GenBank/DDBJ whole genome shotgun (WGS) entry which is preliminary data.</text>
</comment>
<feature type="region of interest" description="Disordered" evidence="1">
    <location>
        <begin position="190"/>
        <end position="236"/>
    </location>
</feature>
<gene>
    <name evidence="2" type="ORF">PhCBS80983_g04136</name>
</gene>
<feature type="compositionally biased region" description="Polar residues" evidence="1">
    <location>
        <begin position="212"/>
        <end position="228"/>
    </location>
</feature>
<evidence type="ECO:0000256" key="1">
    <source>
        <dbReference type="SAM" id="MobiDB-lite"/>
    </source>
</evidence>
<dbReference type="Pfam" id="PF17010">
    <property type="entry name" value="DUF5092"/>
    <property type="match status" value="1"/>
</dbReference>
<dbReference type="AlphaFoldDB" id="A0A507DZP8"/>
<evidence type="ECO:0000313" key="2">
    <source>
        <dbReference type="EMBL" id="TPX57026.1"/>
    </source>
</evidence>